<dbReference type="Proteomes" id="UP000326198">
    <property type="component" value="Unassembled WGS sequence"/>
</dbReference>
<keyword evidence="3" id="KW-0472">Membrane</keyword>
<gene>
    <name evidence="4" type="ORF">BDV26DRAFT_292284</name>
</gene>
<evidence type="ECO:0000313" key="4">
    <source>
        <dbReference type="EMBL" id="KAE8378328.1"/>
    </source>
</evidence>
<feature type="transmembrane region" description="Helical" evidence="3">
    <location>
        <begin position="60"/>
        <end position="80"/>
    </location>
</feature>
<keyword evidence="3" id="KW-1133">Transmembrane helix</keyword>
<dbReference type="OrthoDB" id="3687641at2759"/>
<sequence length="279" mass="31575">MRVAIFSDLSQRFNFLLPWRTNSAAQAYTAVDTDDGDAPKSALDTLSSSRKRVWPRLTSVNVYFSVSLLFFAISLTIYLVQSSHVGSDRECTRLMHAYTPLEVAIEYEWAHAETQAMPEKYTGKPTASIEDAWDVLWNYGAFGVPIKGLTALNKSSLDGEFRAVDNFPGGGVAALLETFHQVHCVNLVRQFIYRDDWNYTGVASFTGGKKTVRHHVDHCIDTIRMNIQCLSDVTPYLIERNPHDPGSVRANHNVLRKCRKYDRLVDWVKDNTVFMMAGE</sequence>
<accession>A0A5N7B9B1</accession>
<dbReference type="PANTHER" id="PTHR33365:SF4">
    <property type="entry name" value="CYCLOCHLOROTINE BIOSYNTHESIS PROTEIN O"/>
    <property type="match status" value="1"/>
</dbReference>
<organism evidence="4 5">
    <name type="scientific">Aspergillus bertholletiae</name>
    <dbReference type="NCBI Taxonomy" id="1226010"/>
    <lineage>
        <taxon>Eukaryota</taxon>
        <taxon>Fungi</taxon>
        <taxon>Dikarya</taxon>
        <taxon>Ascomycota</taxon>
        <taxon>Pezizomycotina</taxon>
        <taxon>Eurotiomycetes</taxon>
        <taxon>Eurotiomycetidae</taxon>
        <taxon>Eurotiales</taxon>
        <taxon>Aspergillaceae</taxon>
        <taxon>Aspergillus</taxon>
        <taxon>Aspergillus subgen. Circumdati</taxon>
    </lineage>
</organism>
<name>A0A5N7B9B1_9EURO</name>
<evidence type="ECO:0008006" key="6">
    <source>
        <dbReference type="Google" id="ProtNLM"/>
    </source>
</evidence>
<evidence type="ECO:0000256" key="2">
    <source>
        <dbReference type="ARBA" id="ARBA00035112"/>
    </source>
</evidence>
<evidence type="ECO:0000256" key="3">
    <source>
        <dbReference type="SAM" id="Phobius"/>
    </source>
</evidence>
<dbReference type="EMBL" id="ML736209">
    <property type="protein sequence ID" value="KAE8378328.1"/>
    <property type="molecule type" value="Genomic_DNA"/>
</dbReference>
<evidence type="ECO:0000256" key="1">
    <source>
        <dbReference type="ARBA" id="ARBA00004685"/>
    </source>
</evidence>
<reference evidence="4 5" key="1">
    <citation type="submission" date="2019-04" db="EMBL/GenBank/DDBJ databases">
        <title>Friends and foes A comparative genomics studyof 23 Aspergillus species from section Flavi.</title>
        <authorList>
            <consortium name="DOE Joint Genome Institute"/>
            <person name="Kjaerbolling I."/>
            <person name="Vesth T."/>
            <person name="Frisvad J.C."/>
            <person name="Nybo J.L."/>
            <person name="Theobald S."/>
            <person name="Kildgaard S."/>
            <person name="Isbrandt T."/>
            <person name="Kuo A."/>
            <person name="Sato A."/>
            <person name="Lyhne E.K."/>
            <person name="Kogle M.E."/>
            <person name="Wiebenga A."/>
            <person name="Kun R.S."/>
            <person name="Lubbers R.J."/>
            <person name="Makela M.R."/>
            <person name="Barry K."/>
            <person name="Chovatia M."/>
            <person name="Clum A."/>
            <person name="Daum C."/>
            <person name="Haridas S."/>
            <person name="He G."/>
            <person name="LaButti K."/>
            <person name="Lipzen A."/>
            <person name="Mondo S."/>
            <person name="Riley R."/>
            <person name="Salamov A."/>
            <person name="Simmons B.A."/>
            <person name="Magnuson J.K."/>
            <person name="Henrissat B."/>
            <person name="Mortensen U.H."/>
            <person name="Larsen T.O."/>
            <person name="Devries R.P."/>
            <person name="Grigoriev I.V."/>
            <person name="Machida M."/>
            <person name="Baker S.E."/>
            <person name="Andersen M.R."/>
        </authorList>
    </citation>
    <scope>NUCLEOTIDE SEQUENCE [LARGE SCALE GENOMIC DNA]</scope>
    <source>
        <strain evidence="4 5">IBT 29228</strain>
    </source>
</reference>
<dbReference type="Pfam" id="PF11807">
    <property type="entry name" value="UstYa"/>
    <property type="match status" value="1"/>
</dbReference>
<proteinExistence type="inferred from homology"/>
<keyword evidence="3" id="KW-0812">Transmembrane</keyword>
<dbReference type="GO" id="GO:0043386">
    <property type="term" value="P:mycotoxin biosynthetic process"/>
    <property type="evidence" value="ECO:0007669"/>
    <property type="project" value="InterPro"/>
</dbReference>
<comment type="similarity">
    <text evidence="2">Belongs to the ustYa family.</text>
</comment>
<dbReference type="AlphaFoldDB" id="A0A5N7B9B1"/>
<dbReference type="InterPro" id="IPR021765">
    <property type="entry name" value="UstYa-like"/>
</dbReference>
<protein>
    <recommendedName>
        <fullName evidence="6">Tat pathway signal sequence</fullName>
    </recommendedName>
</protein>
<keyword evidence="5" id="KW-1185">Reference proteome</keyword>
<comment type="pathway">
    <text evidence="1">Mycotoxin biosynthesis.</text>
</comment>
<dbReference type="PANTHER" id="PTHR33365">
    <property type="entry name" value="YALI0B05434P"/>
    <property type="match status" value="1"/>
</dbReference>
<evidence type="ECO:0000313" key="5">
    <source>
        <dbReference type="Proteomes" id="UP000326198"/>
    </source>
</evidence>